<reference evidence="1 2" key="1">
    <citation type="submission" date="2021-09" db="EMBL/GenBank/DDBJ databases">
        <title>WGS of Mycoplasma sp. Zaradi2 strains.</title>
        <authorList>
            <person name="Spergser J."/>
        </authorList>
    </citation>
    <scope>NUCLEOTIDE SEQUENCE [LARGE SCALE GENOMIC DNA]</scope>
    <source>
        <strain evidence="1 2">1331</strain>
    </source>
</reference>
<dbReference type="RefSeq" id="WP_223644664.1">
    <property type="nucleotide sequence ID" value="NZ_JAIQBY010000016.1"/>
</dbReference>
<evidence type="ECO:0000313" key="2">
    <source>
        <dbReference type="Proteomes" id="UP000772186"/>
    </source>
</evidence>
<dbReference type="EMBL" id="JAIQBY010000016">
    <property type="protein sequence ID" value="MBZ4195466.1"/>
    <property type="molecule type" value="Genomic_DNA"/>
</dbReference>
<proteinExistence type="predicted"/>
<dbReference type="AlphaFoldDB" id="A0A953T6R9"/>
<comment type="caution">
    <text evidence="1">The sequence shown here is derived from an EMBL/GenBank/DDBJ whole genome shotgun (WGS) entry which is preliminary data.</text>
</comment>
<dbReference type="SUPFAM" id="SSF47781">
    <property type="entry name" value="RuvA domain 2-like"/>
    <property type="match status" value="1"/>
</dbReference>
<gene>
    <name evidence="1" type="ORF">LAD73_01880</name>
</gene>
<organism evidence="1 2">
    <name type="scientific">Mycoplasma tauri</name>
    <dbReference type="NCBI Taxonomy" id="547987"/>
    <lineage>
        <taxon>Bacteria</taxon>
        <taxon>Bacillati</taxon>
        <taxon>Mycoplasmatota</taxon>
        <taxon>Mollicutes</taxon>
        <taxon>Mycoplasmataceae</taxon>
        <taxon>Mycoplasma</taxon>
    </lineage>
</organism>
<name>A0A953T6R9_9MOLU</name>
<dbReference type="InterPro" id="IPR010994">
    <property type="entry name" value="RuvA_2-like"/>
</dbReference>
<protein>
    <recommendedName>
        <fullName evidence="3">Helix-hairpin-helix domain-containing protein</fullName>
    </recommendedName>
</protein>
<evidence type="ECO:0008006" key="3">
    <source>
        <dbReference type="Google" id="ProtNLM"/>
    </source>
</evidence>
<accession>A0A953T6R9</accession>
<keyword evidence="2" id="KW-1185">Reference proteome</keyword>
<sequence length="165" mass="19138">MKKWLIGSVLAFGIIGVSSTIAWKKHSVEINRISNENNSLIMIEVKGAVLFPGKHYFKKGVSFKQIIDKVRIDGADISKFDVNKKFDKNEKIFIPFLKFSEPKRKIEWKTLSSPQELINVGLHKKYAEKLYELRKVKHIVTWEDIMKIKGIGQKTIKRIQEVLII</sequence>
<evidence type="ECO:0000313" key="1">
    <source>
        <dbReference type="EMBL" id="MBZ4195466.1"/>
    </source>
</evidence>
<dbReference type="Proteomes" id="UP000772186">
    <property type="component" value="Unassembled WGS sequence"/>
</dbReference>
<dbReference type="NCBIfam" id="NF045978">
    <property type="entry name" value="ComEA_MAG0490"/>
    <property type="match status" value="1"/>
</dbReference>